<organism evidence="1 2">
    <name type="scientific">Terriglobus roseus</name>
    <dbReference type="NCBI Taxonomy" id="392734"/>
    <lineage>
        <taxon>Bacteria</taxon>
        <taxon>Pseudomonadati</taxon>
        <taxon>Acidobacteriota</taxon>
        <taxon>Terriglobia</taxon>
        <taxon>Terriglobales</taxon>
        <taxon>Acidobacteriaceae</taxon>
        <taxon>Terriglobus</taxon>
    </lineage>
</organism>
<evidence type="ECO:0008006" key="3">
    <source>
        <dbReference type="Google" id="ProtNLM"/>
    </source>
</evidence>
<keyword evidence="2" id="KW-1185">Reference proteome</keyword>
<gene>
    <name evidence="1" type="ORF">SAMN05444167_1731</name>
</gene>
<dbReference type="OrthoDB" id="9809850at2"/>
<dbReference type="Gene3D" id="3.10.350.10">
    <property type="entry name" value="LysM domain"/>
    <property type="match status" value="1"/>
</dbReference>
<dbReference type="InterPro" id="IPR018392">
    <property type="entry name" value="LysM"/>
</dbReference>
<evidence type="ECO:0000313" key="2">
    <source>
        <dbReference type="Proteomes" id="UP000182427"/>
    </source>
</evidence>
<dbReference type="InterPro" id="IPR036779">
    <property type="entry name" value="LysM_dom_sf"/>
</dbReference>
<dbReference type="CDD" id="cd00118">
    <property type="entry name" value="LysM"/>
    <property type="match status" value="1"/>
</dbReference>
<accession>A0A1G7J9B8</accession>
<dbReference type="Proteomes" id="UP000182427">
    <property type="component" value="Chromosome I"/>
</dbReference>
<dbReference type="AlphaFoldDB" id="A0A1G7J9B8"/>
<evidence type="ECO:0000313" key="1">
    <source>
        <dbReference type="EMBL" id="SDF21374.1"/>
    </source>
</evidence>
<protein>
    <recommendedName>
        <fullName evidence="3">LysM domain-containing protein</fullName>
    </recommendedName>
</protein>
<name>A0A1G7J9B8_9BACT</name>
<dbReference type="EMBL" id="LT629690">
    <property type="protein sequence ID" value="SDF21374.1"/>
    <property type="molecule type" value="Genomic_DNA"/>
</dbReference>
<dbReference type="RefSeq" id="WP_156785061.1">
    <property type="nucleotide sequence ID" value="NZ_LT629690.1"/>
</dbReference>
<sequence length="121" mass="12691">MNTALASLIQSAAGTGAPTSASSRYYGAATQEYVGPDGVAVRYLARRILPQAAVYVSTRSYTVVQGDRLDNLAARFLGDPMLFWMIADANAATDAEALTDEPGNVIRIPLASNLPTGARNG</sequence>
<proteinExistence type="predicted"/>
<reference evidence="2" key="1">
    <citation type="submission" date="2016-10" db="EMBL/GenBank/DDBJ databases">
        <authorList>
            <person name="Varghese N."/>
            <person name="Submissions S."/>
        </authorList>
    </citation>
    <scope>NUCLEOTIDE SEQUENCE [LARGE SCALE GENOMIC DNA]</scope>
    <source>
        <strain evidence="2">GAS232</strain>
    </source>
</reference>